<sequence length="741" mass="81386">MDSSSGTGLLTLQITKLTSITNNNRIHPIISGRLRSTVFMDLPSAVDYPDYYQFIKRPIALNQIRAKLESTDQPYTTFEKFLADLRLVFKNAKRYNLEQSTIYEDARELLRLIKLDSSQPGEIPQPIQTTPFEPLERVEQPKHKKLKLKFRASVSNQELLPVPNSLPATSVPEPSLTPELLSNSEPTAAVEPSTSPKPPLIASEPANEPPPSPVLSPKRVTPPSEAPPDNQIPAPEVPSRPSTPPSLPPPPQASLSNSPQPIPSAPAPAPQSELLIPRTSPSVFLSPDRSPQIPTDVACAVPETPKSPGKELSKKDALVSLKAWIKSTIKSLDNVTDRTGRKLIEEFQTLPDKTRWKTYYQVIPDPLAFDDIRARNERNGYKHIESFEEDVITIFKNAQHFNEDGSIVWKDSKTLEARFLEAVKNAPPELAHLGPRSPQSKRRASPRGRKEHLPAVIALVQPHIPQRAATPPNIPAAITAFGLRRSPRSPSRPPSAGGSPNGRLTRQVSPLPKSRASSPLGNSINPNLITNGLLNTRPTSRLANEISPALISQLEDHSATSHEHVSRLKDRVGGAMIKKFKICTIEPKTIESFKIKNSKVSQHAFKLPADTTRLTIVVYLNRSWPSERRQLRSSSLSRCLVEIEKVRVRGPGCLIEKKTVNENGSNGGAGAKGWSKGNLKCNGDFNGGFGTIKVEVDLGSEGMNVVEIYGSGKKEGSSVISNGGAENGNLVREIYRLFIYR</sequence>
<dbReference type="PANTHER" id="PTHR16062:SF19">
    <property type="entry name" value="PROTEIN POLYBROMO-1"/>
    <property type="match status" value="1"/>
</dbReference>
<evidence type="ECO:0000256" key="8">
    <source>
        <dbReference type="PROSITE-ProRule" id="PRU00035"/>
    </source>
</evidence>
<evidence type="ECO:0000256" key="2">
    <source>
        <dbReference type="ARBA" id="ARBA00022737"/>
    </source>
</evidence>
<dbReference type="SUPFAM" id="SSF47370">
    <property type="entry name" value="Bromodomain"/>
    <property type="match status" value="2"/>
</dbReference>
<dbReference type="Proteomes" id="UP001153365">
    <property type="component" value="Unassembled WGS sequence"/>
</dbReference>
<comment type="caution">
    <text evidence="11">The sequence shown here is derived from an EMBL/GenBank/DDBJ whole genome shotgun (WGS) entry which is preliminary data.</text>
</comment>
<keyword evidence="12" id="KW-1185">Reference proteome</keyword>
<feature type="compositionally biased region" description="Low complexity" evidence="9">
    <location>
        <begin position="494"/>
        <end position="503"/>
    </location>
</feature>
<keyword evidence="6" id="KW-0804">Transcription</keyword>
<feature type="compositionally biased region" description="Basic residues" evidence="9">
    <location>
        <begin position="439"/>
        <end position="449"/>
    </location>
</feature>
<feature type="domain" description="Bromo" evidence="10">
    <location>
        <begin position="339"/>
        <end position="409"/>
    </location>
</feature>
<dbReference type="PRINTS" id="PR00503">
    <property type="entry name" value="BROMODOMAIN"/>
</dbReference>
<feature type="domain" description="Bromo" evidence="10">
    <location>
        <begin position="31"/>
        <end position="103"/>
    </location>
</feature>
<evidence type="ECO:0000256" key="9">
    <source>
        <dbReference type="SAM" id="MobiDB-lite"/>
    </source>
</evidence>
<dbReference type="InterPro" id="IPR037382">
    <property type="entry name" value="Rsc/polybromo"/>
</dbReference>
<keyword evidence="2" id="KW-0677">Repeat</keyword>
<proteinExistence type="predicted"/>
<evidence type="ECO:0000256" key="7">
    <source>
        <dbReference type="ARBA" id="ARBA00023242"/>
    </source>
</evidence>
<feature type="region of interest" description="Disordered" evidence="9">
    <location>
        <begin position="483"/>
        <end position="523"/>
    </location>
</feature>
<dbReference type="AlphaFoldDB" id="A0AAV0BBC6"/>
<dbReference type="GO" id="GO:0003682">
    <property type="term" value="F:chromatin binding"/>
    <property type="evidence" value="ECO:0007669"/>
    <property type="project" value="TreeGrafter"/>
</dbReference>
<dbReference type="GO" id="GO:0006338">
    <property type="term" value="P:chromatin remodeling"/>
    <property type="evidence" value="ECO:0007669"/>
    <property type="project" value="InterPro"/>
</dbReference>
<dbReference type="EMBL" id="CALTRL010004714">
    <property type="protein sequence ID" value="CAH7683487.1"/>
    <property type="molecule type" value="Genomic_DNA"/>
</dbReference>
<evidence type="ECO:0000256" key="3">
    <source>
        <dbReference type="ARBA" id="ARBA00022853"/>
    </source>
</evidence>
<protein>
    <submittedName>
        <fullName evidence="11">Expressed protein</fullName>
    </submittedName>
</protein>
<dbReference type="PROSITE" id="PS00633">
    <property type="entry name" value="BROMODOMAIN_1"/>
    <property type="match status" value="1"/>
</dbReference>
<accession>A0AAV0BBC6</accession>
<gene>
    <name evidence="11" type="ORF">PPACK8108_LOCUS17031</name>
</gene>
<keyword evidence="4" id="KW-0805">Transcription regulation</keyword>
<feature type="region of interest" description="Disordered" evidence="9">
    <location>
        <begin position="161"/>
        <end position="291"/>
    </location>
</feature>
<feature type="compositionally biased region" description="Pro residues" evidence="9">
    <location>
        <begin position="260"/>
        <end position="269"/>
    </location>
</feature>
<keyword evidence="5 8" id="KW-0103">Bromodomain</keyword>
<evidence type="ECO:0000259" key="10">
    <source>
        <dbReference type="PROSITE" id="PS50014"/>
    </source>
</evidence>
<dbReference type="InterPro" id="IPR018359">
    <property type="entry name" value="Bromodomain_CS"/>
</dbReference>
<dbReference type="GO" id="GO:0006368">
    <property type="term" value="P:transcription elongation by RNA polymerase II"/>
    <property type="evidence" value="ECO:0007669"/>
    <property type="project" value="TreeGrafter"/>
</dbReference>
<dbReference type="Pfam" id="PF00439">
    <property type="entry name" value="Bromodomain"/>
    <property type="match status" value="2"/>
</dbReference>
<dbReference type="Gene3D" id="1.20.920.10">
    <property type="entry name" value="Bromodomain-like"/>
    <property type="match status" value="2"/>
</dbReference>
<keyword evidence="7" id="KW-0539">Nucleus</keyword>
<evidence type="ECO:0000256" key="4">
    <source>
        <dbReference type="ARBA" id="ARBA00023015"/>
    </source>
</evidence>
<dbReference type="SMART" id="SM00297">
    <property type="entry name" value="BROMO"/>
    <property type="match status" value="2"/>
</dbReference>
<evidence type="ECO:0000313" key="12">
    <source>
        <dbReference type="Proteomes" id="UP001153365"/>
    </source>
</evidence>
<evidence type="ECO:0000256" key="5">
    <source>
        <dbReference type="ARBA" id="ARBA00023117"/>
    </source>
</evidence>
<comment type="subcellular location">
    <subcellularLocation>
        <location evidence="1">Nucleus</location>
    </subcellularLocation>
</comment>
<feature type="region of interest" description="Disordered" evidence="9">
    <location>
        <begin position="428"/>
        <end position="449"/>
    </location>
</feature>
<evidence type="ECO:0000256" key="1">
    <source>
        <dbReference type="ARBA" id="ARBA00004123"/>
    </source>
</evidence>
<dbReference type="PANTHER" id="PTHR16062">
    <property type="entry name" value="SWI/SNF-RELATED"/>
    <property type="match status" value="1"/>
</dbReference>
<dbReference type="InterPro" id="IPR001487">
    <property type="entry name" value="Bromodomain"/>
</dbReference>
<reference evidence="11" key="1">
    <citation type="submission" date="2022-06" db="EMBL/GenBank/DDBJ databases">
        <authorList>
            <consortium name="SYNGENTA / RWTH Aachen University"/>
        </authorList>
    </citation>
    <scope>NUCLEOTIDE SEQUENCE</scope>
</reference>
<evidence type="ECO:0000313" key="11">
    <source>
        <dbReference type="EMBL" id="CAH7683487.1"/>
    </source>
</evidence>
<dbReference type="InterPro" id="IPR036427">
    <property type="entry name" value="Bromodomain-like_sf"/>
</dbReference>
<feature type="compositionally biased region" description="Pro residues" evidence="9">
    <location>
        <begin position="235"/>
        <end position="252"/>
    </location>
</feature>
<organism evidence="11 12">
    <name type="scientific">Phakopsora pachyrhizi</name>
    <name type="common">Asian soybean rust disease fungus</name>
    <dbReference type="NCBI Taxonomy" id="170000"/>
    <lineage>
        <taxon>Eukaryota</taxon>
        <taxon>Fungi</taxon>
        <taxon>Dikarya</taxon>
        <taxon>Basidiomycota</taxon>
        <taxon>Pucciniomycotina</taxon>
        <taxon>Pucciniomycetes</taxon>
        <taxon>Pucciniales</taxon>
        <taxon>Phakopsoraceae</taxon>
        <taxon>Phakopsora</taxon>
    </lineage>
</organism>
<dbReference type="GO" id="GO:0016586">
    <property type="term" value="C:RSC-type complex"/>
    <property type="evidence" value="ECO:0007669"/>
    <property type="project" value="InterPro"/>
</dbReference>
<name>A0AAV0BBC6_PHAPC</name>
<evidence type="ECO:0000256" key="6">
    <source>
        <dbReference type="ARBA" id="ARBA00023163"/>
    </source>
</evidence>
<dbReference type="PROSITE" id="PS50014">
    <property type="entry name" value="BROMODOMAIN_2"/>
    <property type="match status" value="2"/>
</dbReference>
<keyword evidence="3" id="KW-0156">Chromatin regulator</keyword>